<name>A0A6A5YEP3_9PLEO</name>
<evidence type="ECO:0000313" key="2">
    <source>
        <dbReference type="EMBL" id="KAF2105363.1"/>
    </source>
</evidence>
<evidence type="ECO:0000256" key="1">
    <source>
        <dbReference type="SAM" id="MobiDB-lite"/>
    </source>
</evidence>
<evidence type="ECO:0000313" key="3">
    <source>
        <dbReference type="Proteomes" id="UP000799770"/>
    </source>
</evidence>
<sequence>MSSSADPPTARPEMDPPTKPHIKQFAGTCMVDGCLDPRGEPRTQQAGTFCVGHKAMHIFFMEELDPAINQVALRKEQEDKVTRRLFDKGDPQFSCISELKAFNGQPWREALKKLVLASKKDIRCEPPSQQYKLCRARCRPHLKTIDPEGLIFSSHGRMKFPCVLDQPPQGSEDEDWRKAFEPSPTCRKITSRMYSMCSACCKYWKKQDIHAFGRNCMDEGDIKTWFGRDQIIGSVPKPPVPKGADTDFSDSDAEAPAASSAT</sequence>
<feature type="region of interest" description="Disordered" evidence="1">
    <location>
        <begin position="233"/>
        <end position="262"/>
    </location>
</feature>
<organism evidence="2 3">
    <name type="scientific">Lophiotrema nucula</name>
    <dbReference type="NCBI Taxonomy" id="690887"/>
    <lineage>
        <taxon>Eukaryota</taxon>
        <taxon>Fungi</taxon>
        <taxon>Dikarya</taxon>
        <taxon>Ascomycota</taxon>
        <taxon>Pezizomycotina</taxon>
        <taxon>Dothideomycetes</taxon>
        <taxon>Pleosporomycetidae</taxon>
        <taxon>Pleosporales</taxon>
        <taxon>Lophiotremataceae</taxon>
        <taxon>Lophiotrema</taxon>
    </lineage>
</organism>
<proteinExistence type="predicted"/>
<protein>
    <submittedName>
        <fullName evidence="2">Uncharacterized protein</fullName>
    </submittedName>
</protein>
<accession>A0A6A5YEP3</accession>
<dbReference type="AlphaFoldDB" id="A0A6A5YEP3"/>
<keyword evidence="3" id="KW-1185">Reference proteome</keyword>
<feature type="region of interest" description="Disordered" evidence="1">
    <location>
        <begin position="1"/>
        <end position="22"/>
    </location>
</feature>
<gene>
    <name evidence="2" type="ORF">BDV96DRAFT_655714</name>
</gene>
<reference evidence="2" key="1">
    <citation type="journal article" date="2020" name="Stud. Mycol.">
        <title>101 Dothideomycetes genomes: a test case for predicting lifestyles and emergence of pathogens.</title>
        <authorList>
            <person name="Haridas S."/>
            <person name="Albert R."/>
            <person name="Binder M."/>
            <person name="Bloem J."/>
            <person name="Labutti K."/>
            <person name="Salamov A."/>
            <person name="Andreopoulos B."/>
            <person name="Baker S."/>
            <person name="Barry K."/>
            <person name="Bills G."/>
            <person name="Bluhm B."/>
            <person name="Cannon C."/>
            <person name="Castanera R."/>
            <person name="Culley D."/>
            <person name="Daum C."/>
            <person name="Ezra D."/>
            <person name="Gonzalez J."/>
            <person name="Henrissat B."/>
            <person name="Kuo A."/>
            <person name="Liang C."/>
            <person name="Lipzen A."/>
            <person name="Lutzoni F."/>
            <person name="Magnuson J."/>
            <person name="Mondo S."/>
            <person name="Nolan M."/>
            <person name="Ohm R."/>
            <person name="Pangilinan J."/>
            <person name="Park H.-J."/>
            <person name="Ramirez L."/>
            <person name="Alfaro M."/>
            <person name="Sun H."/>
            <person name="Tritt A."/>
            <person name="Yoshinaga Y."/>
            <person name="Zwiers L.-H."/>
            <person name="Turgeon B."/>
            <person name="Goodwin S."/>
            <person name="Spatafora J."/>
            <person name="Crous P."/>
            <person name="Grigoriev I."/>
        </authorList>
    </citation>
    <scope>NUCLEOTIDE SEQUENCE</scope>
    <source>
        <strain evidence="2">CBS 627.86</strain>
    </source>
</reference>
<dbReference type="Proteomes" id="UP000799770">
    <property type="component" value="Unassembled WGS sequence"/>
</dbReference>
<dbReference type="EMBL" id="ML977383">
    <property type="protein sequence ID" value="KAF2105363.1"/>
    <property type="molecule type" value="Genomic_DNA"/>
</dbReference>